<feature type="domain" description="Nucleoside phosphorylase" evidence="1">
    <location>
        <begin position="23"/>
        <end position="170"/>
    </location>
</feature>
<dbReference type="AlphaFoldDB" id="A0A967KAG0"/>
<evidence type="ECO:0000313" key="2">
    <source>
        <dbReference type="EMBL" id="NIA69839.1"/>
    </source>
</evidence>
<dbReference type="SUPFAM" id="SSF53167">
    <property type="entry name" value="Purine and uridine phosphorylases"/>
    <property type="match status" value="1"/>
</dbReference>
<dbReference type="RefSeq" id="WP_167225825.1">
    <property type="nucleotide sequence ID" value="NZ_JAAQPH010000010.1"/>
</dbReference>
<evidence type="ECO:0000313" key="3">
    <source>
        <dbReference type="Proteomes" id="UP000761264"/>
    </source>
</evidence>
<name>A0A967KAG0_9PROT</name>
<dbReference type="GO" id="GO:0008782">
    <property type="term" value="F:adenosylhomocysteine nucleosidase activity"/>
    <property type="evidence" value="ECO:0007669"/>
    <property type="project" value="TreeGrafter"/>
</dbReference>
<dbReference type="PANTHER" id="PTHR46832:SF1">
    <property type="entry name" value="5'-METHYLTHIOADENOSINE_S-ADENOSYLHOMOCYSTEINE NUCLEOSIDASE"/>
    <property type="match status" value="1"/>
</dbReference>
<dbReference type="EMBL" id="JAAQPH010000010">
    <property type="protein sequence ID" value="NIA69839.1"/>
    <property type="molecule type" value="Genomic_DNA"/>
</dbReference>
<dbReference type="Pfam" id="PF01048">
    <property type="entry name" value="PNP_UDP_1"/>
    <property type="match status" value="1"/>
</dbReference>
<dbReference type="GO" id="GO:0005829">
    <property type="term" value="C:cytosol"/>
    <property type="evidence" value="ECO:0007669"/>
    <property type="project" value="TreeGrafter"/>
</dbReference>
<keyword evidence="3" id="KW-1185">Reference proteome</keyword>
<dbReference type="InterPro" id="IPR017831">
    <property type="entry name" value="Hopanoid-assoc_phosphoryl_HpnG"/>
</dbReference>
<dbReference type="Gene3D" id="3.40.50.1580">
    <property type="entry name" value="Nucleoside phosphorylase domain"/>
    <property type="match status" value="1"/>
</dbReference>
<proteinExistence type="predicted"/>
<gene>
    <name evidence="2" type="ORF">HBA54_14640</name>
</gene>
<dbReference type="NCBIfam" id="TIGR03468">
    <property type="entry name" value="HpnG"/>
    <property type="match status" value="1"/>
</dbReference>
<dbReference type="Proteomes" id="UP000761264">
    <property type="component" value="Unassembled WGS sequence"/>
</dbReference>
<sequence>MSARPAKLGIITGLAAEARLIAGGIGISVVCAGADSARAEKLAGQMLAEGATALMSFGIAGALDPRLTAGDLILAETVVTPGGQRHPCDRVWLQAVSENLREGGAVAIGGSILGSAKVLLSTNDKAAAFAASACQAVDMESHAVAAVAARSGVPFLALRAIADMAGDALPSFVTKVVTSEGEPDRLKASAALLRRPWDLPAALRLSRRTDRALATLQSLGQETEVLFGGFG</sequence>
<dbReference type="GO" id="GO:0009116">
    <property type="term" value="P:nucleoside metabolic process"/>
    <property type="evidence" value="ECO:0007669"/>
    <property type="project" value="InterPro"/>
</dbReference>
<evidence type="ECO:0000259" key="1">
    <source>
        <dbReference type="Pfam" id="PF01048"/>
    </source>
</evidence>
<reference evidence="2" key="1">
    <citation type="submission" date="2020-03" db="EMBL/GenBank/DDBJ databases">
        <title>Genome of Pelagibius litoralis DSM 21314T.</title>
        <authorList>
            <person name="Wang G."/>
        </authorList>
    </citation>
    <scope>NUCLEOTIDE SEQUENCE</scope>
    <source>
        <strain evidence="2">DSM 21314</strain>
    </source>
</reference>
<dbReference type="GO" id="GO:0019284">
    <property type="term" value="P:L-methionine salvage from S-adenosylmethionine"/>
    <property type="evidence" value="ECO:0007669"/>
    <property type="project" value="TreeGrafter"/>
</dbReference>
<accession>A0A967KAG0</accession>
<dbReference type="GO" id="GO:0008930">
    <property type="term" value="F:methylthioadenosine nucleosidase activity"/>
    <property type="evidence" value="ECO:0007669"/>
    <property type="project" value="TreeGrafter"/>
</dbReference>
<dbReference type="InterPro" id="IPR000845">
    <property type="entry name" value="Nucleoside_phosphorylase_d"/>
</dbReference>
<dbReference type="PANTHER" id="PTHR46832">
    <property type="entry name" value="5'-METHYLTHIOADENOSINE/S-ADENOSYLHOMOCYSTEINE NUCLEOSIDASE"/>
    <property type="match status" value="1"/>
</dbReference>
<organism evidence="2 3">
    <name type="scientific">Pelagibius litoralis</name>
    <dbReference type="NCBI Taxonomy" id="374515"/>
    <lineage>
        <taxon>Bacteria</taxon>
        <taxon>Pseudomonadati</taxon>
        <taxon>Pseudomonadota</taxon>
        <taxon>Alphaproteobacteria</taxon>
        <taxon>Rhodospirillales</taxon>
        <taxon>Rhodovibrionaceae</taxon>
        <taxon>Pelagibius</taxon>
    </lineage>
</organism>
<dbReference type="InterPro" id="IPR035994">
    <property type="entry name" value="Nucleoside_phosphorylase_sf"/>
</dbReference>
<comment type="caution">
    <text evidence="2">The sequence shown here is derived from an EMBL/GenBank/DDBJ whole genome shotgun (WGS) entry which is preliminary data.</text>
</comment>
<protein>
    <submittedName>
        <fullName evidence="2">Phosphorylase</fullName>
    </submittedName>
</protein>